<accession>A0AAV7LGA4</accession>
<evidence type="ECO:0000313" key="2">
    <source>
        <dbReference type="EMBL" id="KAJ1089479.1"/>
    </source>
</evidence>
<evidence type="ECO:0000256" key="1">
    <source>
        <dbReference type="SAM" id="MobiDB-lite"/>
    </source>
</evidence>
<name>A0AAV7LGA4_PLEWA</name>
<organism evidence="2 3">
    <name type="scientific">Pleurodeles waltl</name>
    <name type="common">Iberian ribbed newt</name>
    <dbReference type="NCBI Taxonomy" id="8319"/>
    <lineage>
        <taxon>Eukaryota</taxon>
        <taxon>Metazoa</taxon>
        <taxon>Chordata</taxon>
        <taxon>Craniata</taxon>
        <taxon>Vertebrata</taxon>
        <taxon>Euteleostomi</taxon>
        <taxon>Amphibia</taxon>
        <taxon>Batrachia</taxon>
        <taxon>Caudata</taxon>
        <taxon>Salamandroidea</taxon>
        <taxon>Salamandridae</taxon>
        <taxon>Pleurodelinae</taxon>
        <taxon>Pleurodeles</taxon>
    </lineage>
</organism>
<proteinExistence type="predicted"/>
<dbReference type="AlphaFoldDB" id="A0AAV7LGA4"/>
<feature type="compositionally biased region" description="Basic residues" evidence="1">
    <location>
        <begin position="84"/>
        <end position="94"/>
    </location>
</feature>
<gene>
    <name evidence="2" type="ORF">NDU88_002630</name>
</gene>
<evidence type="ECO:0000313" key="3">
    <source>
        <dbReference type="Proteomes" id="UP001066276"/>
    </source>
</evidence>
<dbReference type="Proteomes" id="UP001066276">
    <property type="component" value="Chromosome 11"/>
</dbReference>
<reference evidence="2" key="1">
    <citation type="journal article" date="2022" name="bioRxiv">
        <title>Sequencing and chromosome-scale assembly of the giantPleurodeles waltlgenome.</title>
        <authorList>
            <person name="Brown T."/>
            <person name="Elewa A."/>
            <person name="Iarovenko S."/>
            <person name="Subramanian E."/>
            <person name="Araus A.J."/>
            <person name="Petzold A."/>
            <person name="Susuki M."/>
            <person name="Suzuki K.-i.T."/>
            <person name="Hayashi T."/>
            <person name="Toyoda A."/>
            <person name="Oliveira C."/>
            <person name="Osipova E."/>
            <person name="Leigh N.D."/>
            <person name="Simon A."/>
            <person name="Yun M.H."/>
        </authorList>
    </citation>
    <scope>NUCLEOTIDE SEQUENCE</scope>
    <source>
        <strain evidence="2">20211129_DDA</strain>
        <tissue evidence="2">Liver</tissue>
    </source>
</reference>
<sequence length="191" mass="20106">MGGHQYQRPGSPAGVRGPTQLRRGPLPWQEHATSSPKTRGPLQIPGPLAQNISGHRDVELATAGEGKKPAPIALAQGRGPSRSPRPRPAPKRTPARVVKILTTPQRPNHRSEAESAVGGSRSPQCQLQRLTAKEPAGATKARAAHMRQPGPKKGTGGRCTNPEREQKEAPTGSLSRPPDVVLGGEGRQGGC</sequence>
<comment type="caution">
    <text evidence="2">The sequence shown here is derived from an EMBL/GenBank/DDBJ whole genome shotgun (WGS) entry which is preliminary data.</text>
</comment>
<dbReference type="EMBL" id="JANPWB010000015">
    <property type="protein sequence ID" value="KAJ1089479.1"/>
    <property type="molecule type" value="Genomic_DNA"/>
</dbReference>
<protein>
    <submittedName>
        <fullName evidence="2">Uncharacterized protein</fullName>
    </submittedName>
</protein>
<keyword evidence="3" id="KW-1185">Reference proteome</keyword>
<feature type="region of interest" description="Disordered" evidence="1">
    <location>
        <begin position="1"/>
        <end position="191"/>
    </location>
</feature>